<evidence type="ECO:0000313" key="2">
    <source>
        <dbReference type="Proteomes" id="UP000694544"/>
    </source>
</evidence>
<accession>A0A8C6FJ63</accession>
<keyword evidence="2" id="KW-1185">Reference proteome</keyword>
<reference evidence="1" key="1">
    <citation type="submission" date="2025-08" db="UniProtKB">
        <authorList>
            <consortium name="Ensembl"/>
        </authorList>
    </citation>
    <scope>IDENTIFICATION</scope>
</reference>
<organism evidence="1 2">
    <name type="scientific">Moschus moschiferus</name>
    <name type="common">Siberian musk deer</name>
    <name type="synonym">Moschus sibiricus</name>
    <dbReference type="NCBI Taxonomy" id="68415"/>
    <lineage>
        <taxon>Eukaryota</taxon>
        <taxon>Metazoa</taxon>
        <taxon>Chordata</taxon>
        <taxon>Craniata</taxon>
        <taxon>Vertebrata</taxon>
        <taxon>Euteleostomi</taxon>
        <taxon>Mammalia</taxon>
        <taxon>Eutheria</taxon>
        <taxon>Laurasiatheria</taxon>
        <taxon>Artiodactyla</taxon>
        <taxon>Ruminantia</taxon>
        <taxon>Pecora</taxon>
        <taxon>Moschidae</taxon>
        <taxon>Moschus</taxon>
    </lineage>
</organism>
<dbReference type="Ensembl" id="ENSMMST00000011220.1">
    <property type="protein sequence ID" value="ENSMMSP00000010141.1"/>
    <property type="gene ID" value="ENSMMSG00000007828.1"/>
</dbReference>
<protein>
    <submittedName>
        <fullName evidence="1">Uncharacterized protein</fullName>
    </submittedName>
</protein>
<dbReference type="Proteomes" id="UP000694544">
    <property type="component" value="Unplaced"/>
</dbReference>
<proteinExistence type="predicted"/>
<dbReference type="AlphaFoldDB" id="A0A8C6FJ63"/>
<reference evidence="1" key="2">
    <citation type="submission" date="2025-09" db="UniProtKB">
        <authorList>
            <consortium name="Ensembl"/>
        </authorList>
    </citation>
    <scope>IDENTIFICATION</scope>
</reference>
<sequence length="50" mass="5683">MALAAVKWAVSSRTILKHLFPIQNGSPQLSFSFLHFLSFFLILWPPHVTS</sequence>
<evidence type="ECO:0000313" key="1">
    <source>
        <dbReference type="Ensembl" id="ENSMMSP00000010141.1"/>
    </source>
</evidence>
<name>A0A8C6FJ63_MOSMO</name>